<keyword evidence="4" id="KW-1185">Reference proteome</keyword>
<name>A0A8J3UGT7_9ACTN</name>
<dbReference type="Proteomes" id="UP000644610">
    <property type="component" value="Unassembled WGS sequence"/>
</dbReference>
<evidence type="ECO:0000256" key="1">
    <source>
        <dbReference type="SAM" id="MobiDB-lite"/>
    </source>
</evidence>
<proteinExistence type="predicted"/>
<evidence type="ECO:0000313" key="4">
    <source>
        <dbReference type="Proteomes" id="UP000644610"/>
    </source>
</evidence>
<feature type="transmembrane region" description="Helical" evidence="2">
    <location>
        <begin position="42"/>
        <end position="66"/>
    </location>
</feature>
<accession>A0A8J3UGT7</accession>
<protein>
    <submittedName>
        <fullName evidence="3">Uncharacterized protein</fullName>
    </submittedName>
</protein>
<evidence type="ECO:0000313" key="3">
    <source>
        <dbReference type="EMBL" id="GII45354.1"/>
    </source>
</evidence>
<gene>
    <name evidence="3" type="ORF">Psi02_17780</name>
</gene>
<reference evidence="3" key="1">
    <citation type="submission" date="2021-01" db="EMBL/GenBank/DDBJ databases">
        <title>Whole genome shotgun sequence of Planotetraspora silvatica NBRC 100141.</title>
        <authorList>
            <person name="Komaki H."/>
            <person name="Tamura T."/>
        </authorList>
    </citation>
    <scope>NUCLEOTIDE SEQUENCE</scope>
    <source>
        <strain evidence="3">NBRC 100141</strain>
    </source>
</reference>
<keyword evidence="2" id="KW-0812">Transmembrane</keyword>
<comment type="caution">
    <text evidence="3">The sequence shown here is derived from an EMBL/GenBank/DDBJ whole genome shotgun (WGS) entry which is preliminary data.</text>
</comment>
<sequence>MVTNVALFPTVYVCSLVSRLVDEPVSQDTAVFVDQSGRRGRILTATAIASGAVVVALLAFVVTGMLGGTELPGLGWPGKAPDRPAVGGTASRPPAGSATRAPGVGPSASPGPTAVPQAPVPATPTSSPRRPPATAPATGGPGKTPPANADDAVAGNPGHGGIPPGQVDKTHGPK</sequence>
<dbReference type="AlphaFoldDB" id="A0A8J3UGT7"/>
<evidence type="ECO:0000256" key="2">
    <source>
        <dbReference type="SAM" id="Phobius"/>
    </source>
</evidence>
<feature type="region of interest" description="Disordered" evidence="1">
    <location>
        <begin position="71"/>
        <end position="174"/>
    </location>
</feature>
<dbReference type="EMBL" id="BOOQ01000009">
    <property type="protein sequence ID" value="GII45354.1"/>
    <property type="molecule type" value="Genomic_DNA"/>
</dbReference>
<feature type="compositionally biased region" description="Low complexity" evidence="1">
    <location>
        <begin position="101"/>
        <end position="117"/>
    </location>
</feature>
<keyword evidence="2" id="KW-0472">Membrane</keyword>
<keyword evidence="2" id="KW-1133">Transmembrane helix</keyword>
<organism evidence="3 4">
    <name type="scientific">Planotetraspora silvatica</name>
    <dbReference type="NCBI Taxonomy" id="234614"/>
    <lineage>
        <taxon>Bacteria</taxon>
        <taxon>Bacillati</taxon>
        <taxon>Actinomycetota</taxon>
        <taxon>Actinomycetes</taxon>
        <taxon>Streptosporangiales</taxon>
        <taxon>Streptosporangiaceae</taxon>
        <taxon>Planotetraspora</taxon>
    </lineage>
</organism>